<dbReference type="InterPro" id="IPR008775">
    <property type="entry name" value="Phytyl_CoA_dOase-like"/>
</dbReference>
<evidence type="ECO:0000256" key="2">
    <source>
        <dbReference type="SAM" id="MobiDB-lite"/>
    </source>
</evidence>
<name>A0ABR2YFP1_9CHLO</name>
<evidence type="ECO:0000313" key="4">
    <source>
        <dbReference type="Proteomes" id="UP001491310"/>
    </source>
</evidence>
<evidence type="ECO:0008006" key="5">
    <source>
        <dbReference type="Google" id="ProtNLM"/>
    </source>
</evidence>
<proteinExistence type="predicted"/>
<feature type="compositionally biased region" description="Basic and acidic residues" evidence="2">
    <location>
        <begin position="248"/>
        <end position="257"/>
    </location>
</feature>
<dbReference type="PANTHER" id="PTHR20883">
    <property type="entry name" value="PHYTANOYL-COA DIOXYGENASE DOMAIN CONTAINING 1"/>
    <property type="match status" value="1"/>
</dbReference>
<feature type="region of interest" description="Disordered" evidence="2">
    <location>
        <begin position="216"/>
        <end position="257"/>
    </location>
</feature>
<dbReference type="EMBL" id="JALJOT010000013">
    <property type="protein sequence ID" value="KAK9904343.1"/>
    <property type="molecule type" value="Genomic_DNA"/>
</dbReference>
<sequence>MLSTDASVAQELGFLQHFNLHRDVRLIRSLVTSRRLASVAAQLLGEKRVRVYQDCIFVKEPGFTPTNWHSDLPISPLDTNSFVTAWIPLRPLKREGDSGLEFAEGSHRDIAVHAQGDGRSRDLSDRGYRIKSVGKMDLGDVSWHHGWLLHYAPPQPLNSPPRMALAVSYFGDGARVRRAEMSKMEAIQITTLAERETYLAQDCCCIQRFWCKDKATTTKRKRPEDGTAPSMGVGQQQPGQSAVVRSGVPDHSKICNQ</sequence>
<dbReference type="Proteomes" id="UP001491310">
    <property type="component" value="Unassembled WGS sequence"/>
</dbReference>
<evidence type="ECO:0000256" key="1">
    <source>
        <dbReference type="ARBA" id="ARBA00001962"/>
    </source>
</evidence>
<dbReference type="SUPFAM" id="SSF51197">
    <property type="entry name" value="Clavaminate synthase-like"/>
    <property type="match status" value="1"/>
</dbReference>
<dbReference type="Gene3D" id="2.60.120.620">
    <property type="entry name" value="q2cbj1_9rhob like domain"/>
    <property type="match status" value="1"/>
</dbReference>
<gene>
    <name evidence="3" type="ORF">WJX75_009779</name>
</gene>
<dbReference type="PANTHER" id="PTHR20883:SF49">
    <property type="entry name" value="PHYTANOYL-COA DIOXYGENASE"/>
    <property type="match status" value="1"/>
</dbReference>
<organism evidence="3 4">
    <name type="scientific">Coccomyxa subellipsoidea</name>
    <dbReference type="NCBI Taxonomy" id="248742"/>
    <lineage>
        <taxon>Eukaryota</taxon>
        <taxon>Viridiplantae</taxon>
        <taxon>Chlorophyta</taxon>
        <taxon>core chlorophytes</taxon>
        <taxon>Trebouxiophyceae</taxon>
        <taxon>Trebouxiophyceae incertae sedis</taxon>
        <taxon>Coccomyxaceae</taxon>
        <taxon>Coccomyxa</taxon>
    </lineage>
</organism>
<evidence type="ECO:0000313" key="3">
    <source>
        <dbReference type="EMBL" id="KAK9904343.1"/>
    </source>
</evidence>
<accession>A0ABR2YFP1</accession>
<comment type="caution">
    <text evidence="3">The sequence shown here is derived from an EMBL/GenBank/DDBJ whole genome shotgun (WGS) entry which is preliminary data.</text>
</comment>
<keyword evidence="4" id="KW-1185">Reference proteome</keyword>
<dbReference type="Pfam" id="PF05721">
    <property type="entry name" value="PhyH"/>
    <property type="match status" value="1"/>
</dbReference>
<reference evidence="3 4" key="1">
    <citation type="journal article" date="2024" name="Nat. Commun.">
        <title>Phylogenomics reveals the evolutionary origins of lichenization in chlorophyte algae.</title>
        <authorList>
            <person name="Puginier C."/>
            <person name="Libourel C."/>
            <person name="Otte J."/>
            <person name="Skaloud P."/>
            <person name="Haon M."/>
            <person name="Grisel S."/>
            <person name="Petersen M."/>
            <person name="Berrin J.G."/>
            <person name="Delaux P.M."/>
            <person name="Dal Grande F."/>
            <person name="Keller J."/>
        </authorList>
    </citation>
    <scope>NUCLEOTIDE SEQUENCE [LARGE SCALE GENOMIC DNA]</scope>
    <source>
        <strain evidence="3 4">SAG 216-7</strain>
    </source>
</reference>
<protein>
    <recommendedName>
        <fullName evidence="5">Phytanoyl-CoA dioxygenase</fullName>
    </recommendedName>
</protein>
<comment type="cofactor">
    <cofactor evidence="1">
        <name>Fe cation</name>
        <dbReference type="ChEBI" id="CHEBI:24875"/>
    </cofactor>
</comment>